<evidence type="ECO:0000259" key="3">
    <source>
        <dbReference type="PROSITE" id="PS50102"/>
    </source>
</evidence>
<dbReference type="PANTHER" id="PTHR33710:SF64">
    <property type="entry name" value="ENDONUCLEASE_EXONUCLEASE_PHOSPHATASE DOMAIN-CONTAINING PROTEIN"/>
    <property type="match status" value="1"/>
</dbReference>
<dbReference type="CDD" id="cd00590">
    <property type="entry name" value="RRM_SF"/>
    <property type="match status" value="1"/>
</dbReference>
<dbReference type="Gene3D" id="3.30.70.330">
    <property type="match status" value="1"/>
</dbReference>
<feature type="non-terminal residue" evidence="4">
    <location>
        <position position="823"/>
    </location>
</feature>
<accession>A0A699I2J9</accession>
<protein>
    <submittedName>
        <fullName evidence="4">RNA-directed DNA polymerase, eukaryota</fullName>
    </submittedName>
</protein>
<dbReference type="InterPro" id="IPR005135">
    <property type="entry name" value="Endo/exonuclease/phosphatase"/>
</dbReference>
<gene>
    <name evidence="4" type="ORF">Tci_480927</name>
</gene>
<keyword evidence="1" id="KW-0694">RNA-binding</keyword>
<dbReference type="EMBL" id="BKCJ010239703">
    <property type="protein sequence ID" value="GEZ08954.1"/>
    <property type="molecule type" value="Genomic_DNA"/>
</dbReference>
<feature type="compositionally biased region" description="Acidic residues" evidence="2">
    <location>
        <begin position="280"/>
        <end position="292"/>
    </location>
</feature>
<dbReference type="Gene3D" id="3.60.10.10">
    <property type="entry name" value="Endonuclease/exonuclease/phosphatase"/>
    <property type="match status" value="1"/>
</dbReference>
<feature type="domain" description="RRM" evidence="3">
    <location>
        <begin position="21"/>
        <end position="103"/>
    </location>
</feature>
<dbReference type="SMART" id="SM00360">
    <property type="entry name" value="RRM"/>
    <property type="match status" value="1"/>
</dbReference>
<dbReference type="PROSITE" id="PS50102">
    <property type="entry name" value="RRM"/>
    <property type="match status" value="1"/>
</dbReference>
<dbReference type="PANTHER" id="PTHR33710">
    <property type="entry name" value="BNAC02G09200D PROTEIN"/>
    <property type="match status" value="1"/>
</dbReference>
<keyword evidence="4" id="KW-0695">RNA-directed DNA polymerase</keyword>
<dbReference type="Pfam" id="PF00076">
    <property type="entry name" value="RRM_1"/>
    <property type="match status" value="1"/>
</dbReference>
<reference evidence="4" key="1">
    <citation type="journal article" date="2019" name="Sci. Rep.">
        <title>Draft genome of Tanacetum cinerariifolium, the natural source of mosquito coil.</title>
        <authorList>
            <person name="Yamashiro T."/>
            <person name="Shiraishi A."/>
            <person name="Satake H."/>
            <person name="Nakayama K."/>
        </authorList>
    </citation>
    <scope>NUCLEOTIDE SEQUENCE</scope>
</reference>
<keyword evidence="4" id="KW-0548">Nucleotidyltransferase</keyword>
<dbReference type="InterPro" id="IPR035979">
    <property type="entry name" value="RBD_domain_sf"/>
</dbReference>
<evidence type="ECO:0000256" key="2">
    <source>
        <dbReference type="SAM" id="MobiDB-lite"/>
    </source>
</evidence>
<dbReference type="InterPro" id="IPR000504">
    <property type="entry name" value="RRM_dom"/>
</dbReference>
<organism evidence="4">
    <name type="scientific">Tanacetum cinerariifolium</name>
    <name type="common">Dalmatian daisy</name>
    <name type="synonym">Chrysanthemum cinerariifolium</name>
    <dbReference type="NCBI Taxonomy" id="118510"/>
    <lineage>
        <taxon>Eukaryota</taxon>
        <taxon>Viridiplantae</taxon>
        <taxon>Streptophyta</taxon>
        <taxon>Embryophyta</taxon>
        <taxon>Tracheophyta</taxon>
        <taxon>Spermatophyta</taxon>
        <taxon>Magnoliopsida</taxon>
        <taxon>eudicotyledons</taxon>
        <taxon>Gunneridae</taxon>
        <taxon>Pentapetalae</taxon>
        <taxon>asterids</taxon>
        <taxon>campanulids</taxon>
        <taxon>Asterales</taxon>
        <taxon>Asteraceae</taxon>
        <taxon>Asteroideae</taxon>
        <taxon>Anthemideae</taxon>
        <taxon>Anthemidinae</taxon>
        <taxon>Tanacetum</taxon>
    </lineage>
</organism>
<proteinExistence type="predicted"/>
<dbReference type="InterPro" id="IPR036691">
    <property type="entry name" value="Endo/exonu/phosph_ase_sf"/>
</dbReference>
<dbReference type="SUPFAM" id="SSF54928">
    <property type="entry name" value="RNA-binding domain, RBD"/>
    <property type="match status" value="1"/>
</dbReference>
<keyword evidence="4" id="KW-0808">Transferase</keyword>
<evidence type="ECO:0000256" key="1">
    <source>
        <dbReference type="PROSITE-ProRule" id="PRU00176"/>
    </source>
</evidence>
<comment type="caution">
    <text evidence="4">The sequence shown here is derived from an EMBL/GenBank/DDBJ whole genome shotgun (WGS) entry which is preliminary data.</text>
</comment>
<dbReference type="GO" id="GO:0003964">
    <property type="term" value="F:RNA-directed DNA polymerase activity"/>
    <property type="evidence" value="ECO:0007669"/>
    <property type="project" value="UniProtKB-KW"/>
</dbReference>
<dbReference type="Pfam" id="PF03372">
    <property type="entry name" value="Exo_endo_phos"/>
    <property type="match status" value="1"/>
</dbReference>
<dbReference type="InterPro" id="IPR012677">
    <property type="entry name" value="Nucleotide-bd_a/b_plait_sf"/>
</dbReference>
<sequence length="823" mass="94716">MGDRNHSFRNSNVNQTQKISKYVFVANFPDTTTARDLWKTCNAYGTVVDVFIPFKRSKAGKKFAFVCFIKVTNLDLLVENLCTIWIGRFHLYANQVRFERPQKPNFPTHKEATSVAHKNSFASVLKEGHVSPVTHDHTLVLDESCTKEHDLNLSHMGKVNEVSAIPNLPVMIVKEGFQNVKLTYLEGMWILFDDERIVWVSVEGLPIKAWTPNSFRKIASCWGTLVEWGDSEQNSLSCKHLCLKTKMDVIINDKRKIIVQRNVFWIRVKELDAWIPNFEDDNNDDLSSDEEEPKANNIDETSDVDRVSESSFMQQMDCVIDSVHVDSTCSKTGEEKSRENEPHSEDPFKIYDLLKKNNNNTCNSGSEEPKYPPGFTLSFNDQEKIVDDNLQGISDSVQSLSNKIKDRKKKYMMSSLHRTYSGSQKHKVGGSILDLIDELETSKILDEFLSLNIQGLGNKAKRRWINELCHKHKINFVTLQETKAENIDLCSIKELWGNLFFDHVVGSSIGCSGGIVCVWDPNMFVKDHVSKSDYFVALMGTWIPTSTKLLIISVYAPQELSEKRDLWDYLHLIISGWDGETVIMGDFNEVRSERERFGFVFNQQRAMVFNNFISLTGLIDLPLDGYAFTWSHKSASKMSKLDRFLLSEGLMELFPHLSAICLDKNLSDHRHILLQETKAKMKSNEKKFNIQQNLLELDKLIDQGRSNEDICCKRIMLINDLYEINSKNLSELSQKAKIRWSIEGDENSKYFHGILNKWRSKLVIRGVLVDGDWISDPSKFKDEFFNHFKKKFSPPQSSRICFNYVFPTRLSSDQVEELERDVS</sequence>
<dbReference type="AlphaFoldDB" id="A0A699I2J9"/>
<dbReference type="GO" id="GO:0003723">
    <property type="term" value="F:RNA binding"/>
    <property type="evidence" value="ECO:0007669"/>
    <property type="project" value="UniProtKB-UniRule"/>
</dbReference>
<evidence type="ECO:0000313" key="4">
    <source>
        <dbReference type="EMBL" id="GEZ08954.1"/>
    </source>
</evidence>
<dbReference type="SUPFAM" id="SSF56219">
    <property type="entry name" value="DNase I-like"/>
    <property type="match status" value="1"/>
</dbReference>
<feature type="region of interest" description="Disordered" evidence="2">
    <location>
        <begin position="280"/>
        <end position="304"/>
    </location>
</feature>
<name>A0A699I2J9_TANCI</name>